<accession>A0A4R0Z008</accession>
<proteinExistence type="predicted"/>
<gene>
    <name evidence="2" type="ORF">EZM97_07085</name>
</gene>
<keyword evidence="1" id="KW-0472">Membrane</keyword>
<dbReference type="Proteomes" id="UP000291822">
    <property type="component" value="Unassembled WGS sequence"/>
</dbReference>
<keyword evidence="1" id="KW-1133">Transmembrane helix</keyword>
<keyword evidence="1" id="KW-0812">Transmembrane</keyword>
<name>A0A4R0Z008_9GAMM</name>
<dbReference type="RefSeq" id="WP_131150157.1">
    <property type="nucleotide sequence ID" value="NZ_SJTG01000001.1"/>
</dbReference>
<comment type="caution">
    <text evidence="2">The sequence shown here is derived from an EMBL/GenBank/DDBJ whole genome shotgun (WGS) entry which is preliminary data.</text>
</comment>
<keyword evidence="3" id="KW-1185">Reference proteome</keyword>
<dbReference type="AlphaFoldDB" id="A0A4R0Z008"/>
<protein>
    <submittedName>
        <fullName evidence="2">Uncharacterized protein</fullName>
    </submittedName>
</protein>
<feature type="transmembrane region" description="Helical" evidence="1">
    <location>
        <begin position="6"/>
        <end position="32"/>
    </location>
</feature>
<evidence type="ECO:0000313" key="3">
    <source>
        <dbReference type="Proteomes" id="UP000291822"/>
    </source>
</evidence>
<organism evidence="2 3">
    <name type="scientific">Dyella soli</name>
    <dbReference type="NCBI Taxonomy" id="522319"/>
    <lineage>
        <taxon>Bacteria</taxon>
        <taxon>Pseudomonadati</taxon>
        <taxon>Pseudomonadota</taxon>
        <taxon>Gammaproteobacteria</taxon>
        <taxon>Lysobacterales</taxon>
        <taxon>Rhodanobacteraceae</taxon>
        <taxon>Dyella</taxon>
    </lineage>
</organism>
<sequence length="65" mass="7824">MAETFYGWFIWGLILAAPVWWLVWRFRVVYWIPRMRSLMRHRAVQLPAQVEPLVILGKRQQGNKG</sequence>
<dbReference type="EMBL" id="SJTG01000001">
    <property type="protein sequence ID" value="TCI13059.1"/>
    <property type="molecule type" value="Genomic_DNA"/>
</dbReference>
<evidence type="ECO:0000256" key="1">
    <source>
        <dbReference type="SAM" id="Phobius"/>
    </source>
</evidence>
<evidence type="ECO:0000313" key="2">
    <source>
        <dbReference type="EMBL" id="TCI13059.1"/>
    </source>
</evidence>
<reference evidence="2 3" key="1">
    <citation type="submission" date="2019-02" db="EMBL/GenBank/DDBJ databases">
        <title>Dyella amyloliquefaciens sp. nov., isolated from forest soil.</title>
        <authorList>
            <person name="Gao Z.-H."/>
            <person name="Qiu L.-H."/>
        </authorList>
    </citation>
    <scope>NUCLEOTIDE SEQUENCE [LARGE SCALE GENOMIC DNA]</scope>
    <source>
        <strain evidence="2 3">KACC 12747</strain>
    </source>
</reference>